<dbReference type="Pfam" id="PF01497">
    <property type="entry name" value="Peripla_BP_2"/>
    <property type="match status" value="1"/>
</dbReference>
<dbReference type="OrthoDB" id="1632039at2"/>
<feature type="chain" id="PRO_5011517493" evidence="1">
    <location>
        <begin position="19"/>
        <end position="259"/>
    </location>
</feature>
<dbReference type="PANTHER" id="PTHR30535">
    <property type="entry name" value="VITAMIN B12-BINDING PROTEIN"/>
    <property type="match status" value="1"/>
</dbReference>
<gene>
    <name evidence="3" type="ORF">SAMN05421538_101380</name>
</gene>
<dbReference type="RefSeq" id="WP_090520343.1">
    <property type="nucleotide sequence ID" value="NZ_FNAH01000001.1"/>
</dbReference>
<dbReference type="PANTHER" id="PTHR30535:SF34">
    <property type="entry name" value="MOLYBDATE-BINDING PROTEIN MOLA"/>
    <property type="match status" value="1"/>
</dbReference>
<dbReference type="SUPFAM" id="SSF53807">
    <property type="entry name" value="Helical backbone' metal receptor"/>
    <property type="match status" value="1"/>
</dbReference>
<dbReference type="AlphaFoldDB" id="A0A1G6TVF6"/>
<keyword evidence="4" id="KW-1185">Reference proteome</keyword>
<dbReference type="InterPro" id="IPR002491">
    <property type="entry name" value="ABC_transptr_periplasmic_BD"/>
</dbReference>
<sequence>MVRLIAALALCLAGAASAGPSRVVSINLCTDQLAMLVAGPGQLVSVSWLAADPALSLMAEEAGQIGVNHGGAEEIYLMRPDLVLAGPYAAHATVEMLTRLGVQVRTIPAANTIADIRRNITLMGDALGREARAEEILSAFDADLAALPEGRPLLATTYAANGLANGRDTLSAEAMRRAGLFLLADRIGHSGGKMALEELVMAGPELVVTGSRYATPSRAEAVLDHPALSALQAERLSVADRGWICGLPALTGTIRSLVR</sequence>
<keyword evidence="1" id="KW-0732">Signal</keyword>
<evidence type="ECO:0000313" key="3">
    <source>
        <dbReference type="EMBL" id="SDD32884.1"/>
    </source>
</evidence>
<reference evidence="3 4" key="1">
    <citation type="submission" date="2016-10" db="EMBL/GenBank/DDBJ databases">
        <authorList>
            <person name="de Groot N.N."/>
        </authorList>
    </citation>
    <scope>NUCLEOTIDE SEQUENCE [LARGE SCALE GENOMIC DNA]</scope>
    <source>
        <strain evidence="3 4">DSM 22220</strain>
    </source>
</reference>
<dbReference type="CDD" id="cd00636">
    <property type="entry name" value="TroA-like"/>
    <property type="match status" value="1"/>
</dbReference>
<dbReference type="STRING" id="591205.SAMN05421538_101380"/>
<dbReference type="InterPro" id="IPR050902">
    <property type="entry name" value="ABC_Transporter_SBP"/>
</dbReference>
<evidence type="ECO:0000256" key="1">
    <source>
        <dbReference type="SAM" id="SignalP"/>
    </source>
</evidence>
<proteinExistence type="predicted"/>
<dbReference type="Gene3D" id="3.40.50.1980">
    <property type="entry name" value="Nitrogenase molybdenum iron protein domain"/>
    <property type="match status" value="2"/>
</dbReference>
<feature type="domain" description="Fe/B12 periplasmic-binding" evidence="2">
    <location>
        <begin position="22"/>
        <end position="259"/>
    </location>
</feature>
<accession>A0A1G6TVF6</accession>
<evidence type="ECO:0000259" key="2">
    <source>
        <dbReference type="PROSITE" id="PS50983"/>
    </source>
</evidence>
<name>A0A1G6TVF6_9RHOB</name>
<dbReference type="PROSITE" id="PS50983">
    <property type="entry name" value="FE_B12_PBP"/>
    <property type="match status" value="1"/>
</dbReference>
<dbReference type="EMBL" id="FNAH01000001">
    <property type="protein sequence ID" value="SDD32884.1"/>
    <property type="molecule type" value="Genomic_DNA"/>
</dbReference>
<dbReference type="GO" id="GO:0071281">
    <property type="term" value="P:cellular response to iron ion"/>
    <property type="evidence" value="ECO:0007669"/>
    <property type="project" value="TreeGrafter"/>
</dbReference>
<dbReference type="Proteomes" id="UP000199344">
    <property type="component" value="Unassembled WGS sequence"/>
</dbReference>
<evidence type="ECO:0000313" key="4">
    <source>
        <dbReference type="Proteomes" id="UP000199344"/>
    </source>
</evidence>
<organism evidence="3 4">
    <name type="scientific">Paracoccus isoporae</name>
    <dbReference type="NCBI Taxonomy" id="591205"/>
    <lineage>
        <taxon>Bacteria</taxon>
        <taxon>Pseudomonadati</taxon>
        <taxon>Pseudomonadota</taxon>
        <taxon>Alphaproteobacteria</taxon>
        <taxon>Rhodobacterales</taxon>
        <taxon>Paracoccaceae</taxon>
        <taxon>Paracoccus</taxon>
    </lineage>
</organism>
<protein>
    <submittedName>
        <fullName evidence="3">Iron complex transport system substrate-binding protein</fullName>
    </submittedName>
</protein>
<feature type="signal peptide" evidence="1">
    <location>
        <begin position="1"/>
        <end position="18"/>
    </location>
</feature>